<organism evidence="1 2">
    <name type="scientific">Henosepilachna vigintioctopunctata</name>
    <dbReference type="NCBI Taxonomy" id="420089"/>
    <lineage>
        <taxon>Eukaryota</taxon>
        <taxon>Metazoa</taxon>
        <taxon>Ecdysozoa</taxon>
        <taxon>Arthropoda</taxon>
        <taxon>Hexapoda</taxon>
        <taxon>Insecta</taxon>
        <taxon>Pterygota</taxon>
        <taxon>Neoptera</taxon>
        <taxon>Endopterygota</taxon>
        <taxon>Coleoptera</taxon>
        <taxon>Polyphaga</taxon>
        <taxon>Cucujiformia</taxon>
        <taxon>Coccinelloidea</taxon>
        <taxon>Coccinellidae</taxon>
        <taxon>Epilachninae</taxon>
        <taxon>Epilachnini</taxon>
        <taxon>Henosepilachna</taxon>
    </lineage>
</organism>
<evidence type="ECO:0000313" key="2">
    <source>
        <dbReference type="Proteomes" id="UP001431783"/>
    </source>
</evidence>
<dbReference type="AlphaFoldDB" id="A0AAW1TS43"/>
<gene>
    <name evidence="1" type="ORF">WA026_011446</name>
</gene>
<comment type="caution">
    <text evidence="1">The sequence shown here is derived from an EMBL/GenBank/DDBJ whole genome shotgun (WGS) entry which is preliminary data.</text>
</comment>
<keyword evidence="2" id="KW-1185">Reference proteome</keyword>
<protein>
    <submittedName>
        <fullName evidence="1">Uncharacterized protein</fullName>
    </submittedName>
</protein>
<evidence type="ECO:0000313" key="1">
    <source>
        <dbReference type="EMBL" id="KAK9871164.1"/>
    </source>
</evidence>
<name>A0AAW1TS43_9CUCU</name>
<sequence>MLVSRIGINRLAAAQEAAAQQAVAQQAGVGAADKMGGASAAGGQGPSSLFLLTDQNIIRRYTRFIIEWPYPFKTIFIELNHVFTISQQVLTIYKLNYNTFI</sequence>
<reference evidence="1 2" key="1">
    <citation type="submission" date="2023-03" db="EMBL/GenBank/DDBJ databases">
        <title>Genome insight into feeding habits of ladybird beetles.</title>
        <authorList>
            <person name="Li H.-S."/>
            <person name="Huang Y.-H."/>
            <person name="Pang H."/>
        </authorList>
    </citation>
    <scope>NUCLEOTIDE SEQUENCE [LARGE SCALE GENOMIC DNA]</scope>
    <source>
        <strain evidence="1">SYSU_2023b</strain>
        <tissue evidence="1">Whole body</tissue>
    </source>
</reference>
<dbReference type="EMBL" id="JARQZJ010000005">
    <property type="protein sequence ID" value="KAK9871164.1"/>
    <property type="molecule type" value="Genomic_DNA"/>
</dbReference>
<dbReference type="Proteomes" id="UP001431783">
    <property type="component" value="Unassembled WGS sequence"/>
</dbReference>
<proteinExistence type="predicted"/>
<accession>A0AAW1TS43</accession>